<keyword evidence="7" id="KW-0472">Membrane</keyword>
<gene>
    <name evidence="16" type="ORF">DBV15_05432</name>
</gene>
<comment type="subunit">
    <text evidence="10">Interacts with XIAP and BIRC7. Interacts with TRAF6 and MAP3K7; during IL-1 signaling. Identified in the TRIKA2 complex composed of MAP3K7, TAB1 and TAB2. Interacts with TRAF6 and MAPK14; these interactions allow MAPK14 autophosphorylation. Interacts with STING1; interaction takes place following cGAMP activation and promotes TAB1 recruitment to the endoplasmic reticulum, triggering MAP3K7/TAK1 activation and STING1 phosphorylation.</text>
</comment>
<protein>
    <recommendedName>
        <fullName evidence="11">TGF-beta-activated kinase 1 and MAP3K7-binding protein 1</fullName>
    </recommendedName>
    <alternativeName>
        <fullName evidence="12">Mitogen-activated protein kinase kinase kinase 7-interacting protein 1</fullName>
    </alternativeName>
    <alternativeName>
        <fullName evidence="13">TGF-beta-activated kinase 1-binding protein 1</fullName>
    </alternativeName>
</protein>
<dbReference type="EMBL" id="QBLH01002936">
    <property type="protein sequence ID" value="TGZ46146.1"/>
    <property type="molecule type" value="Genomic_DNA"/>
</dbReference>
<dbReference type="PANTHER" id="PTHR13832:SF533">
    <property type="entry name" value="TGF-BETA-ACTIVATED KINASE 1 AND MAP3K7-BINDING PROTEIN 1"/>
    <property type="match status" value="1"/>
</dbReference>
<dbReference type="Gene3D" id="3.60.40.10">
    <property type="entry name" value="PPM-type phosphatase domain"/>
    <property type="match status" value="1"/>
</dbReference>
<evidence type="ECO:0000256" key="12">
    <source>
        <dbReference type="ARBA" id="ARBA00080486"/>
    </source>
</evidence>
<dbReference type="Pfam" id="PF00481">
    <property type="entry name" value="PP2C"/>
    <property type="match status" value="1"/>
</dbReference>
<dbReference type="PANTHER" id="PTHR13832">
    <property type="entry name" value="PROTEIN PHOSPHATASE 2C"/>
    <property type="match status" value="1"/>
</dbReference>
<keyword evidence="5" id="KW-0256">Endoplasmic reticulum</keyword>
<sequence>MSAGAERPASMPFQDSQYNWTDDLPVCKQSGVGFSTNQIYREDGYRQEEHPFEDRSFHCRYDDSTFLYAVFDGHEGTKAASFAMQRMAAEILLGQLNGKSTDEEVKEVLRKDLLHAKYLFYRQAFIAVEKGYLESIGDLLAERASLQFDIPDGLTSYETYQKFPDLVDKLNALNCELSAGTSAVVALVYRGRLYIANVGDSRALLCKTDSNQVLRVVQLSVDHDLRNEDELLRLSQLGLDVESIRQGSHLGNQENTRCLGNYLVKGGYREFEELTASMAEPIIAEPEIHGSIELDESCRFLLLMSRGLYKSLEEATGTDQVNKELALIGVEQFRVQSTLTGVAQAVVDKVVRIHHDVNMSNTQNTMTTGKRDDITLLVRNFNFPLPHALKSPTSQSVRFNPVVQTAPISIPDNEDLSSTGTGVTEDNVDTSTTETSTTSDLYPAGARMAERNARIKPYVDFSEYYENVEKRRKEGTLPEGIDF</sequence>
<dbReference type="AlphaFoldDB" id="A0A4S2KBI8"/>
<feature type="compositionally biased region" description="Low complexity" evidence="14">
    <location>
        <begin position="423"/>
        <end position="439"/>
    </location>
</feature>
<dbReference type="InterPro" id="IPR001932">
    <property type="entry name" value="PPM-type_phosphatase-like_dom"/>
</dbReference>
<keyword evidence="6" id="KW-0832">Ubl conjugation</keyword>
<organism evidence="16 17">
    <name type="scientific">Temnothorax longispinosus</name>
    <dbReference type="NCBI Taxonomy" id="300112"/>
    <lineage>
        <taxon>Eukaryota</taxon>
        <taxon>Metazoa</taxon>
        <taxon>Ecdysozoa</taxon>
        <taxon>Arthropoda</taxon>
        <taxon>Hexapoda</taxon>
        <taxon>Insecta</taxon>
        <taxon>Pterygota</taxon>
        <taxon>Neoptera</taxon>
        <taxon>Endopterygota</taxon>
        <taxon>Hymenoptera</taxon>
        <taxon>Apocrita</taxon>
        <taxon>Aculeata</taxon>
        <taxon>Formicoidea</taxon>
        <taxon>Formicidae</taxon>
        <taxon>Myrmicinae</taxon>
        <taxon>Temnothorax</taxon>
    </lineage>
</organism>
<keyword evidence="4" id="KW-0597">Phosphoprotein</keyword>
<feature type="domain" description="PPM-type phosphatase" evidence="15">
    <location>
        <begin position="31"/>
        <end position="381"/>
    </location>
</feature>
<evidence type="ECO:0000313" key="17">
    <source>
        <dbReference type="Proteomes" id="UP000310200"/>
    </source>
</evidence>
<accession>A0A4S2KBI8</accession>
<dbReference type="GO" id="GO:0004722">
    <property type="term" value="F:protein serine/threonine phosphatase activity"/>
    <property type="evidence" value="ECO:0007669"/>
    <property type="project" value="InterPro"/>
</dbReference>
<evidence type="ECO:0000259" key="15">
    <source>
        <dbReference type="PROSITE" id="PS51746"/>
    </source>
</evidence>
<evidence type="ECO:0000256" key="1">
    <source>
        <dbReference type="ARBA" id="ARBA00004397"/>
    </source>
</evidence>
<dbReference type="GO" id="GO:0005829">
    <property type="term" value="C:cytosol"/>
    <property type="evidence" value="ECO:0007669"/>
    <property type="project" value="UniProtKB-SubCell"/>
</dbReference>
<dbReference type="Proteomes" id="UP000310200">
    <property type="component" value="Unassembled WGS sequence"/>
</dbReference>
<dbReference type="InterPro" id="IPR036457">
    <property type="entry name" value="PPM-type-like_dom_sf"/>
</dbReference>
<evidence type="ECO:0000256" key="14">
    <source>
        <dbReference type="SAM" id="MobiDB-lite"/>
    </source>
</evidence>
<evidence type="ECO:0000256" key="11">
    <source>
        <dbReference type="ARBA" id="ARBA00074232"/>
    </source>
</evidence>
<evidence type="ECO:0000256" key="2">
    <source>
        <dbReference type="ARBA" id="ARBA00004514"/>
    </source>
</evidence>
<dbReference type="GO" id="GO:0008047">
    <property type="term" value="F:enzyme activator activity"/>
    <property type="evidence" value="ECO:0007669"/>
    <property type="project" value="UniProtKB-ARBA"/>
</dbReference>
<comment type="subcellular location">
    <subcellularLocation>
        <location evidence="2">Cytoplasm</location>
        <location evidence="2">Cytosol</location>
    </subcellularLocation>
    <subcellularLocation>
        <location evidence="1">Endoplasmic reticulum membrane</location>
        <topology evidence="1">Peripheral membrane protein</topology>
        <orientation evidence="1">Cytoplasmic side</orientation>
    </subcellularLocation>
</comment>
<evidence type="ECO:0000256" key="13">
    <source>
        <dbReference type="ARBA" id="ARBA00080658"/>
    </source>
</evidence>
<keyword evidence="8" id="KW-0325">Glycoprotein</keyword>
<reference evidence="16 17" key="1">
    <citation type="journal article" date="2019" name="Philos. Trans. R. Soc. Lond., B, Biol. Sci.">
        <title>Ant behaviour and brain gene expression of defending hosts depend on the ecological success of the intruding social parasite.</title>
        <authorList>
            <person name="Kaur R."/>
            <person name="Stoldt M."/>
            <person name="Jongepier E."/>
            <person name="Feldmeyer B."/>
            <person name="Menzel F."/>
            <person name="Bornberg-Bauer E."/>
            <person name="Foitzik S."/>
        </authorList>
    </citation>
    <scope>NUCLEOTIDE SEQUENCE [LARGE SCALE GENOMIC DNA]</scope>
    <source>
        <tissue evidence="16">Whole body</tissue>
    </source>
</reference>
<feature type="region of interest" description="Disordered" evidence="14">
    <location>
        <begin position="408"/>
        <end position="439"/>
    </location>
</feature>
<evidence type="ECO:0000256" key="4">
    <source>
        <dbReference type="ARBA" id="ARBA00022553"/>
    </source>
</evidence>
<comment type="function">
    <text evidence="9">Key adapter protein that plays an essential role in JNK and NF-kappa-B activation and proinflammatory cytokines production in response to stimulation with TLRs and cytokines. Mechanistically, associates with the catalytic domain of MAP3K7/TAK1 to trigger MAP3K7/TAK1 autophosphorylation leading to its full activation. Similarly, associates with MAPK14 and triggers its autophosphorylation and subsequent activation. In turn, MAPK14 phosphorylates TAB1 and inhibits MAP3K7/TAK1 activation in a feedback control mechanism. Also plays a role in recruiting MAPK14 to the TAK1 complex for the phosphorylation of the TAB2 and TAB3 regulatory subunits.</text>
</comment>
<comment type="caution">
    <text evidence="16">The sequence shown here is derived from an EMBL/GenBank/DDBJ whole genome shotgun (WGS) entry which is preliminary data.</text>
</comment>
<evidence type="ECO:0000256" key="8">
    <source>
        <dbReference type="ARBA" id="ARBA00023180"/>
    </source>
</evidence>
<dbReference type="STRING" id="300112.A0A4S2KBI8"/>
<dbReference type="SUPFAM" id="SSF81606">
    <property type="entry name" value="PP2C-like"/>
    <property type="match status" value="1"/>
</dbReference>
<evidence type="ECO:0000256" key="10">
    <source>
        <dbReference type="ARBA" id="ARBA00062935"/>
    </source>
</evidence>
<dbReference type="InterPro" id="IPR015655">
    <property type="entry name" value="PP2C"/>
</dbReference>
<dbReference type="GO" id="GO:1902533">
    <property type="term" value="P:positive regulation of intracellular signal transduction"/>
    <property type="evidence" value="ECO:0007669"/>
    <property type="project" value="UniProtKB-ARBA"/>
</dbReference>
<dbReference type="CDD" id="cd00143">
    <property type="entry name" value="PP2Cc"/>
    <property type="match status" value="1"/>
</dbReference>
<evidence type="ECO:0000256" key="5">
    <source>
        <dbReference type="ARBA" id="ARBA00022824"/>
    </source>
</evidence>
<evidence type="ECO:0000256" key="6">
    <source>
        <dbReference type="ARBA" id="ARBA00022843"/>
    </source>
</evidence>
<dbReference type="PROSITE" id="PS51746">
    <property type="entry name" value="PPM_2"/>
    <property type="match status" value="1"/>
</dbReference>
<evidence type="ECO:0000256" key="3">
    <source>
        <dbReference type="ARBA" id="ARBA00022490"/>
    </source>
</evidence>
<dbReference type="GO" id="GO:0005789">
    <property type="term" value="C:endoplasmic reticulum membrane"/>
    <property type="evidence" value="ECO:0007669"/>
    <property type="project" value="UniProtKB-SubCell"/>
</dbReference>
<dbReference type="FunFam" id="3.60.40.10:FF:000014">
    <property type="entry name" value="TGF-beta-activated kinase 1 and MAP3K7-binding protein 1-like"/>
    <property type="match status" value="1"/>
</dbReference>
<name>A0A4S2KBI8_9HYME</name>
<keyword evidence="3" id="KW-0963">Cytoplasm</keyword>
<dbReference type="GO" id="GO:0007165">
    <property type="term" value="P:signal transduction"/>
    <property type="evidence" value="ECO:0007669"/>
    <property type="project" value="UniProtKB-ARBA"/>
</dbReference>
<keyword evidence="17" id="KW-1185">Reference proteome</keyword>
<proteinExistence type="predicted"/>
<evidence type="ECO:0000313" key="16">
    <source>
        <dbReference type="EMBL" id="TGZ46146.1"/>
    </source>
</evidence>
<evidence type="ECO:0000256" key="9">
    <source>
        <dbReference type="ARBA" id="ARBA00057862"/>
    </source>
</evidence>
<evidence type="ECO:0000256" key="7">
    <source>
        <dbReference type="ARBA" id="ARBA00023136"/>
    </source>
</evidence>
<dbReference type="SMART" id="SM00332">
    <property type="entry name" value="PP2Cc"/>
    <property type="match status" value="1"/>
</dbReference>